<evidence type="ECO:0000313" key="3">
    <source>
        <dbReference type="Proteomes" id="UP000717328"/>
    </source>
</evidence>
<proteinExistence type="predicted"/>
<name>A0A9P7FKN9_9AGAR</name>
<comment type="caution">
    <text evidence="2">The sequence shown here is derived from an EMBL/GenBank/DDBJ whole genome shotgun (WGS) entry which is preliminary data.</text>
</comment>
<protein>
    <submittedName>
        <fullName evidence="2">Uncharacterized protein</fullName>
    </submittedName>
</protein>
<dbReference type="EMBL" id="JABCKI010008918">
    <property type="protein sequence ID" value="KAG5633167.1"/>
    <property type="molecule type" value="Genomic_DNA"/>
</dbReference>
<gene>
    <name evidence="2" type="ORF">H0H81_010316</name>
</gene>
<reference evidence="2" key="1">
    <citation type="submission" date="2021-02" db="EMBL/GenBank/DDBJ databases">
        <authorList>
            <person name="Nieuwenhuis M."/>
            <person name="Van De Peppel L.J.J."/>
        </authorList>
    </citation>
    <scope>NUCLEOTIDE SEQUENCE</scope>
    <source>
        <strain evidence="2">D49</strain>
    </source>
</reference>
<feature type="non-terminal residue" evidence="2">
    <location>
        <position position="1"/>
    </location>
</feature>
<feature type="region of interest" description="Disordered" evidence="1">
    <location>
        <begin position="1"/>
        <end position="40"/>
    </location>
</feature>
<keyword evidence="3" id="KW-1185">Reference proteome</keyword>
<accession>A0A9P7FKN9</accession>
<dbReference type="Proteomes" id="UP000717328">
    <property type="component" value="Unassembled WGS sequence"/>
</dbReference>
<sequence length="80" mass="9132">SLPAEEADQEVVVDEEAGNEQVEEGEEEDEEDEEENRKGKGKTIQYVICFNFLSEKIESILRQSKSKKKIKKTEAARIAM</sequence>
<evidence type="ECO:0000313" key="2">
    <source>
        <dbReference type="EMBL" id="KAG5633167.1"/>
    </source>
</evidence>
<feature type="compositionally biased region" description="Acidic residues" evidence="1">
    <location>
        <begin position="1"/>
        <end position="34"/>
    </location>
</feature>
<reference evidence="2" key="2">
    <citation type="submission" date="2021-10" db="EMBL/GenBank/DDBJ databases">
        <title>Phylogenomics reveals ancestral predisposition of the termite-cultivated fungus Termitomyces towards a domesticated lifestyle.</title>
        <authorList>
            <person name="Auxier B."/>
            <person name="Grum-Grzhimaylo A."/>
            <person name="Cardenas M.E."/>
            <person name="Lodge J.D."/>
            <person name="Laessoe T."/>
            <person name="Pedersen O."/>
            <person name="Smith M.E."/>
            <person name="Kuyper T.W."/>
            <person name="Franco-Molano E.A."/>
            <person name="Baroni T.J."/>
            <person name="Aanen D.K."/>
        </authorList>
    </citation>
    <scope>NUCLEOTIDE SEQUENCE</scope>
    <source>
        <strain evidence="2">D49</strain>
    </source>
</reference>
<evidence type="ECO:0000256" key="1">
    <source>
        <dbReference type="SAM" id="MobiDB-lite"/>
    </source>
</evidence>
<dbReference type="AlphaFoldDB" id="A0A9P7FKN9"/>
<organism evidence="2 3">
    <name type="scientific">Sphagnurus paluster</name>
    <dbReference type="NCBI Taxonomy" id="117069"/>
    <lineage>
        <taxon>Eukaryota</taxon>
        <taxon>Fungi</taxon>
        <taxon>Dikarya</taxon>
        <taxon>Basidiomycota</taxon>
        <taxon>Agaricomycotina</taxon>
        <taxon>Agaricomycetes</taxon>
        <taxon>Agaricomycetidae</taxon>
        <taxon>Agaricales</taxon>
        <taxon>Tricholomatineae</taxon>
        <taxon>Lyophyllaceae</taxon>
        <taxon>Sphagnurus</taxon>
    </lineage>
</organism>